<keyword evidence="1" id="KW-0479">Metal-binding</keyword>
<dbReference type="Pfam" id="PF02607">
    <property type="entry name" value="B12-binding_2"/>
    <property type="match status" value="1"/>
</dbReference>
<gene>
    <name evidence="5" type="ORF">IAD24_02005</name>
</gene>
<comment type="caution">
    <text evidence="5">The sequence shown here is derived from an EMBL/GenBank/DDBJ whole genome shotgun (WGS) entry which is preliminary data.</text>
</comment>
<dbReference type="PANTHER" id="PTHR45833:SF1">
    <property type="entry name" value="METHIONINE SYNTHASE"/>
    <property type="match status" value="1"/>
</dbReference>
<evidence type="ECO:0000259" key="3">
    <source>
        <dbReference type="PROSITE" id="PS51332"/>
    </source>
</evidence>
<feature type="domain" description="B12-binding" evidence="3">
    <location>
        <begin position="90"/>
        <end position="215"/>
    </location>
</feature>
<name>A0A9D1SSN5_9FIRM</name>
<dbReference type="SMART" id="SM01018">
    <property type="entry name" value="B12-binding_2"/>
    <property type="match status" value="1"/>
</dbReference>
<dbReference type="Proteomes" id="UP000824128">
    <property type="component" value="Unassembled WGS sequence"/>
</dbReference>
<evidence type="ECO:0000256" key="2">
    <source>
        <dbReference type="ARBA" id="ARBA00023285"/>
    </source>
</evidence>
<dbReference type="GO" id="GO:0046653">
    <property type="term" value="P:tetrahydrofolate metabolic process"/>
    <property type="evidence" value="ECO:0007669"/>
    <property type="project" value="TreeGrafter"/>
</dbReference>
<dbReference type="GO" id="GO:0005829">
    <property type="term" value="C:cytosol"/>
    <property type="evidence" value="ECO:0007669"/>
    <property type="project" value="TreeGrafter"/>
</dbReference>
<dbReference type="InterPro" id="IPR006158">
    <property type="entry name" value="Cobalamin-bd"/>
</dbReference>
<sequence length="215" mass="23144">MNELLEKITASVIDTDEGDSAELAQQALDEGINVFTIVDALTAGIEELGRQFENLECFLPELILGGNAMEAAMKVLQPELEKNVQKAEQPICLVVGNLQGDIHDIGREILCTMLRVAGFTVHDLGNNVKASDFVEKAVEYKADFIGLSSLLTTSLPFAKDVLSILEATGKRGEIKVIMGGGAVTKEYVEQIGADGYSGTAVECVEMVKKMYAEGK</sequence>
<evidence type="ECO:0000313" key="6">
    <source>
        <dbReference type="Proteomes" id="UP000824128"/>
    </source>
</evidence>
<reference evidence="5" key="1">
    <citation type="submission" date="2020-10" db="EMBL/GenBank/DDBJ databases">
        <authorList>
            <person name="Gilroy R."/>
        </authorList>
    </citation>
    <scope>NUCLEOTIDE SEQUENCE</scope>
    <source>
        <strain evidence="5">ChiGjej2B2-16831</strain>
    </source>
</reference>
<proteinExistence type="predicted"/>
<feature type="domain" description="B12-binding N-terminal" evidence="4">
    <location>
        <begin position="1"/>
        <end position="88"/>
    </location>
</feature>
<dbReference type="SUPFAM" id="SSF52242">
    <property type="entry name" value="Cobalamin (vitamin B12)-binding domain"/>
    <property type="match status" value="1"/>
</dbReference>
<accession>A0A9D1SSN5</accession>
<dbReference type="EMBL" id="DVNZ01000063">
    <property type="protein sequence ID" value="HIU93910.1"/>
    <property type="molecule type" value="Genomic_DNA"/>
</dbReference>
<evidence type="ECO:0000256" key="1">
    <source>
        <dbReference type="ARBA" id="ARBA00022723"/>
    </source>
</evidence>
<dbReference type="GO" id="GO:0008705">
    <property type="term" value="F:methionine synthase activity"/>
    <property type="evidence" value="ECO:0007669"/>
    <property type="project" value="TreeGrafter"/>
</dbReference>
<dbReference type="PROSITE" id="PS51337">
    <property type="entry name" value="B12_BINDING_NTER"/>
    <property type="match status" value="1"/>
</dbReference>
<dbReference type="InterPro" id="IPR050554">
    <property type="entry name" value="Met_Synthase/Corrinoid"/>
</dbReference>
<protein>
    <submittedName>
        <fullName evidence="5">Cobalamin-dependent protein</fullName>
    </submittedName>
</protein>
<dbReference type="GO" id="GO:0050667">
    <property type="term" value="P:homocysteine metabolic process"/>
    <property type="evidence" value="ECO:0007669"/>
    <property type="project" value="TreeGrafter"/>
</dbReference>
<dbReference type="InterPro" id="IPR036724">
    <property type="entry name" value="Cobalamin-bd_sf"/>
</dbReference>
<dbReference type="Gene3D" id="1.10.1240.10">
    <property type="entry name" value="Methionine synthase domain"/>
    <property type="match status" value="1"/>
</dbReference>
<dbReference type="PANTHER" id="PTHR45833">
    <property type="entry name" value="METHIONINE SYNTHASE"/>
    <property type="match status" value="1"/>
</dbReference>
<evidence type="ECO:0000313" key="5">
    <source>
        <dbReference type="EMBL" id="HIU93910.1"/>
    </source>
</evidence>
<dbReference type="InterPro" id="IPR003759">
    <property type="entry name" value="Cbl-bd_cap"/>
</dbReference>
<evidence type="ECO:0000259" key="4">
    <source>
        <dbReference type="PROSITE" id="PS51337"/>
    </source>
</evidence>
<dbReference type="Gene3D" id="3.40.50.280">
    <property type="entry name" value="Cobalamin-binding domain"/>
    <property type="match status" value="1"/>
</dbReference>
<dbReference type="InterPro" id="IPR036594">
    <property type="entry name" value="Meth_synthase_dom"/>
</dbReference>
<dbReference type="GO" id="GO:0031419">
    <property type="term" value="F:cobalamin binding"/>
    <property type="evidence" value="ECO:0007669"/>
    <property type="project" value="InterPro"/>
</dbReference>
<dbReference type="Pfam" id="PF02310">
    <property type="entry name" value="B12-binding"/>
    <property type="match status" value="1"/>
</dbReference>
<dbReference type="AlphaFoldDB" id="A0A9D1SSN5"/>
<dbReference type="GO" id="GO:0046872">
    <property type="term" value="F:metal ion binding"/>
    <property type="evidence" value="ECO:0007669"/>
    <property type="project" value="UniProtKB-KW"/>
</dbReference>
<dbReference type="PROSITE" id="PS51332">
    <property type="entry name" value="B12_BINDING"/>
    <property type="match status" value="1"/>
</dbReference>
<reference evidence="5" key="2">
    <citation type="journal article" date="2021" name="PeerJ">
        <title>Extensive microbial diversity within the chicken gut microbiome revealed by metagenomics and culture.</title>
        <authorList>
            <person name="Gilroy R."/>
            <person name="Ravi A."/>
            <person name="Getino M."/>
            <person name="Pursley I."/>
            <person name="Horton D.L."/>
            <person name="Alikhan N.F."/>
            <person name="Baker D."/>
            <person name="Gharbi K."/>
            <person name="Hall N."/>
            <person name="Watson M."/>
            <person name="Adriaenssens E.M."/>
            <person name="Foster-Nyarko E."/>
            <person name="Jarju S."/>
            <person name="Secka A."/>
            <person name="Antonio M."/>
            <person name="Oren A."/>
            <person name="Chaudhuri R.R."/>
            <person name="La Ragione R."/>
            <person name="Hildebrand F."/>
            <person name="Pallen M.J."/>
        </authorList>
    </citation>
    <scope>NUCLEOTIDE SEQUENCE</scope>
    <source>
        <strain evidence="5">ChiGjej2B2-16831</strain>
    </source>
</reference>
<dbReference type="SUPFAM" id="SSF47644">
    <property type="entry name" value="Methionine synthase domain"/>
    <property type="match status" value="1"/>
</dbReference>
<organism evidence="5 6">
    <name type="scientific">Candidatus Aphodomorpha intestinavium</name>
    <dbReference type="NCBI Taxonomy" id="2840672"/>
    <lineage>
        <taxon>Bacteria</taxon>
        <taxon>Bacillati</taxon>
        <taxon>Bacillota</taxon>
        <taxon>Clostridia</taxon>
        <taxon>Eubacteriales</taxon>
        <taxon>Candidatus Aphodomorpha</taxon>
    </lineage>
</organism>
<keyword evidence="2" id="KW-0170">Cobalt</keyword>